<evidence type="ECO:0000313" key="1">
    <source>
        <dbReference type="EMBL" id="CCO94546.1"/>
    </source>
</evidence>
<reference evidence="1 2" key="1">
    <citation type="submission" date="2012-11" db="EMBL/GenBank/DDBJ databases">
        <authorList>
            <person name="Linke B."/>
        </authorList>
    </citation>
    <scope>NUCLEOTIDE SEQUENCE [LARGE SCALE GENOMIC DNA]</scope>
    <source>
        <strain evidence="2">CFBP 1232</strain>
    </source>
</reference>
<proteinExistence type="predicted"/>
<dbReference type="Proteomes" id="UP000013111">
    <property type="component" value="Unassembled WGS sequence"/>
</dbReference>
<comment type="caution">
    <text evidence="1">The sequence shown here is derived from an EMBL/GenBank/DDBJ whole genome shotgun (WGS) entry which is preliminary data.</text>
</comment>
<evidence type="ECO:0000313" key="2">
    <source>
        <dbReference type="Proteomes" id="UP000013111"/>
    </source>
</evidence>
<protein>
    <submittedName>
        <fullName evidence="1">Uncharacterized protein</fullName>
    </submittedName>
</protein>
<sequence length="61" mass="6895">MNKKRMRISLQGWMTRSPTSNRCWVHQPGLPDRPTVMANGHARIGRPPQQVPEILIAPAPL</sequence>
<dbReference type="AlphaFoldDB" id="A0A831A6E9"/>
<name>A0A831A6E9_ERWAM</name>
<organism evidence="1 2">
    <name type="scientific">Erwinia amylovora NBRC 12687 = CFBP 1232</name>
    <dbReference type="NCBI Taxonomy" id="1219359"/>
    <lineage>
        <taxon>Bacteria</taxon>
        <taxon>Pseudomonadati</taxon>
        <taxon>Pseudomonadota</taxon>
        <taxon>Gammaproteobacteria</taxon>
        <taxon>Enterobacterales</taxon>
        <taxon>Erwiniaceae</taxon>
        <taxon>Erwinia</taxon>
    </lineage>
</organism>
<dbReference type="EMBL" id="CAPB01000033">
    <property type="protein sequence ID" value="CCO94546.1"/>
    <property type="molecule type" value="Genomic_DNA"/>
</dbReference>
<accession>A0A831A6E9</accession>
<gene>
    <name evidence="1" type="ORF">BN437_2636</name>
</gene>
<reference evidence="1 2" key="2">
    <citation type="submission" date="2013-04" db="EMBL/GenBank/DDBJ databases">
        <title>Comparative genomics of 12 strains of Erwinia amylovora identifies a pan-genome with a large conserved core and provides insights into host specificity.</title>
        <authorList>
            <person name="Mann R.A."/>
            <person name="Smits T.H.M."/>
            <person name="Buehlmann A."/>
            <person name="Blom J."/>
            <person name="Goesmann A."/>
            <person name="Frey J.E."/>
            <person name="Plummer K.M."/>
            <person name="Beer S.V."/>
            <person name="Luck J."/>
            <person name="Duffy B."/>
            <person name="Rodoni B."/>
        </authorList>
    </citation>
    <scope>NUCLEOTIDE SEQUENCE [LARGE SCALE GENOMIC DNA]</scope>
    <source>
        <strain evidence="2">CFBP 1232</strain>
    </source>
</reference>